<dbReference type="PANTHER" id="PTHR48207:SF3">
    <property type="entry name" value="SUCCINATE--HYDROXYMETHYLGLUTARATE COA-TRANSFERASE"/>
    <property type="match status" value="1"/>
</dbReference>
<accession>A0A1H6AUI0</accession>
<evidence type="ECO:0000313" key="3">
    <source>
        <dbReference type="Proteomes" id="UP000236729"/>
    </source>
</evidence>
<dbReference type="Gene3D" id="3.30.1540.10">
    <property type="entry name" value="formyl-coa transferase, domain 3"/>
    <property type="match status" value="1"/>
</dbReference>
<dbReference type="Proteomes" id="UP000236729">
    <property type="component" value="Unassembled WGS sequence"/>
</dbReference>
<dbReference type="Pfam" id="PF02515">
    <property type="entry name" value="CoA_transf_3"/>
    <property type="match status" value="1"/>
</dbReference>
<dbReference type="AlphaFoldDB" id="A0A1H6AUI0"/>
<dbReference type="Gene3D" id="3.40.50.10540">
    <property type="entry name" value="Crotonobetainyl-coa:carnitine coa-transferase, domain 1"/>
    <property type="match status" value="1"/>
</dbReference>
<reference evidence="3" key="1">
    <citation type="submission" date="2016-10" db="EMBL/GenBank/DDBJ databases">
        <authorList>
            <person name="Varghese N."/>
            <person name="Submissions S."/>
        </authorList>
    </citation>
    <scope>NUCLEOTIDE SEQUENCE [LARGE SCALE GENOMIC DNA]</scope>
    <source>
        <strain evidence="3">ATCC 20501</strain>
    </source>
</reference>
<dbReference type="InterPro" id="IPR044855">
    <property type="entry name" value="CoA-Trfase_III_dom3_sf"/>
</dbReference>
<dbReference type="EMBL" id="FNVB01000003">
    <property type="protein sequence ID" value="SEG51526.1"/>
    <property type="molecule type" value="Genomic_DNA"/>
</dbReference>
<evidence type="ECO:0000313" key="2">
    <source>
        <dbReference type="EMBL" id="SEG51526.1"/>
    </source>
</evidence>
<keyword evidence="1 2" id="KW-0808">Transferase</keyword>
<dbReference type="InterPro" id="IPR023606">
    <property type="entry name" value="CoA-Trfase_III_dom_1_sf"/>
</dbReference>
<dbReference type="PANTHER" id="PTHR48207">
    <property type="entry name" value="SUCCINATE--HYDROXYMETHYLGLUTARATE COA-TRANSFERASE"/>
    <property type="match status" value="1"/>
</dbReference>
<dbReference type="SUPFAM" id="SSF89796">
    <property type="entry name" value="CoA-transferase family III (CaiB/BaiF)"/>
    <property type="match status" value="1"/>
</dbReference>
<dbReference type="InterPro" id="IPR003673">
    <property type="entry name" value="CoA-Trfase_fam_III"/>
</dbReference>
<sequence length="419" mass="45386">MYGHSRFRRCGTALTSQGRLTFDWPYKSLGGKESGSMLPLEGVTVVSLEQAVAAPFATRQLADLGARVIKVERPTGDFARGYDTSVRGLSSHFVWLNRNKESIVLDLKAAADRAVMDQLLDRADVFVQNLAPGAAGRLGLGAAELRAKNPRLIVCDLSGYGSSGPYRDKKAYDLLIQCETGLVSITGSPDEPAKTGISTADIAGGMYAYTGVLTALYERERTGRGTAFEVSLFDALGEWMGFPYYYSYSGTEPPRAGARHAAIAPYGPFAAGDGGQVFLGVQNEREWVKFCEQVLDQPGLAGDPRFDANPKRVANVFELKVAIEAVFATMSSEQIEQRLEQVGIANARMRTVSEFAAHPQLAARDRWREVASPAGPLRTLLPPVTVPGREPRMDPIPEIGEHTQAILAELGGHAEPPRD</sequence>
<dbReference type="InterPro" id="IPR050483">
    <property type="entry name" value="CoA-transferase_III_domain"/>
</dbReference>
<proteinExistence type="predicted"/>
<organism evidence="2 3">
    <name type="scientific">Saccharopolyspora kobensis</name>
    <dbReference type="NCBI Taxonomy" id="146035"/>
    <lineage>
        <taxon>Bacteria</taxon>
        <taxon>Bacillati</taxon>
        <taxon>Actinomycetota</taxon>
        <taxon>Actinomycetes</taxon>
        <taxon>Pseudonocardiales</taxon>
        <taxon>Pseudonocardiaceae</taxon>
        <taxon>Saccharopolyspora</taxon>
    </lineage>
</organism>
<dbReference type="GO" id="GO:0008410">
    <property type="term" value="F:CoA-transferase activity"/>
    <property type="evidence" value="ECO:0007669"/>
    <property type="project" value="TreeGrafter"/>
</dbReference>
<protein>
    <submittedName>
        <fullName evidence="2">Crotonobetainyl-CoA:carnitine CoA-transferase CaiB</fullName>
    </submittedName>
</protein>
<name>A0A1H6AUI0_9PSEU</name>
<gene>
    <name evidence="2" type="ORF">SAMN02982929_02476</name>
</gene>
<evidence type="ECO:0000256" key="1">
    <source>
        <dbReference type="ARBA" id="ARBA00022679"/>
    </source>
</evidence>